<proteinExistence type="predicted"/>
<dbReference type="EMBL" id="KV417632">
    <property type="protein sequence ID" value="KZP13445.1"/>
    <property type="molecule type" value="Genomic_DNA"/>
</dbReference>
<name>A0A166CAA8_9AGAM</name>
<sequence>MFLSNRRSHHAPLPRTHPTDTKLARPSRIHSGTRGTYIIHLPPASFAGTGASWRPRFTHLRIAIYLSLSAPLFQTHACISTRQCDPSCLQVSSPSRLIYYLHTTAK</sequence>
<accession>A0A166CAA8</accession>
<evidence type="ECO:0000256" key="1">
    <source>
        <dbReference type="SAM" id="MobiDB-lite"/>
    </source>
</evidence>
<dbReference type="AlphaFoldDB" id="A0A166CAA8"/>
<feature type="compositionally biased region" description="Basic residues" evidence="1">
    <location>
        <begin position="1"/>
        <end position="12"/>
    </location>
</feature>
<organism evidence="2">
    <name type="scientific">Athelia psychrophila</name>
    <dbReference type="NCBI Taxonomy" id="1759441"/>
    <lineage>
        <taxon>Eukaryota</taxon>
        <taxon>Fungi</taxon>
        <taxon>Dikarya</taxon>
        <taxon>Basidiomycota</taxon>
        <taxon>Agaricomycotina</taxon>
        <taxon>Agaricomycetes</taxon>
        <taxon>Agaricomycetidae</taxon>
        <taxon>Atheliales</taxon>
        <taxon>Atheliaceae</taxon>
        <taxon>Athelia</taxon>
    </lineage>
</organism>
<gene>
    <name evidence="2" type="ORF">FIBSPDRAFT_133055</name>
</gene>
<reference evidence="2" key="1">
    <citation type="journal article" date="2016" name="Mol. Biol. Evol.">
        <title>Comparative Genomics of Early-Diverging Mushroom-Forming Fungi Provides Insights into the Origins of Lignocellulose Decay Capabilities.</title>
        <authorList>
            <person name="Nagy L.G."/>
            <person name="Riley R."/>
            <person name="Tritt A."/>
            <person name="Adam C."/>
            <person name="Daum C."/>
            <person name="Floudas D."/>
            <person name="Sun H."/>
            <person name="Yadav J.S."/>
            <person name="Pangilinan J."/>
            <person name="Larsson K.H."/>
            <person name="Matsuura K."/>
            <person name="Barry K."/>
            <person name="Labutti K."/>
            <person name="Kuo R."/>
            <person name="Ohm R.A."/>
            <person name="Bhattacharya S.S."/>
            <person name="Shirouzu T."/>
            <person name="Yoshinaga Y."/>
            <person name="Martin F.M."/>
            <person name="Grigoriev I.V."/>
            <person name="Hibbett D.S."/>
        </authorList>
    </citation>
    <scope>NUCLEOTIDE SEQUENCE [LARGE SCALE GENOMIC DNA]</scope>
    <source>
        <strain evidence="2">CBS 109695</strain>
    </source>
</reference>
<protein>
    <submittedName>
        <fullName evidence="2">Uncharacterized protein</fullName>
    </submittedName>
</protein>
<evidence type="ECO:0000313" key="2">
    <source>
        <dbReference type="EMBL" id="KZP13445.1"/>
    </source>
</evidence>
<feature type="region of interest" description="Disordered" evidence="1">
    <location>
        <begin position="1"/>
        <end position="27"/>
    </location>
</feature>